<evidence type="ECO:0000256" key="4">
    <source>
        <dbReference type="ARBA" id="ARBA00022475"/>
    </source>
</evidence>
<feature type="transmembrane region" description="Helical" evidence="8">
    <location>
        <begin position="328"/>
        <end position="346"/>
    </location>
</feature>
<dbReference type="PANTHER" id="PTHR30614:SF41">
    <property type="entry name" value="INNER MEMBRANE AMINO-ACID ABC TRANSPORTER PERMEASE PROTEIN YHDY"/>
    <property type="match status" value="1"/>
</dbReference>
<keyword evidence="5 8" id="KW-0812">Transmembrane</keyword>
<evidence type="ECO:0000256" key="5">
    <source>
        <dbReference type="ARBA" id="ARBA00022692"/>
    </source>
</evidence>
<dbReference type="RefSeq" id="WP_274351282.1">
    <property type="nucleotide sequence ID" value="NZ_JAQZSM010000004.1"/>
</dbReference>
<dbReference type="PROSITE" id="PS50928">
    <property type="entry name" value="ABC_TM1"/>
    <property type="match status" value="1"/>
</dbReference>
<dbReference type="InterPro" id="IPR035906">
    <property type="entry name" value="MetI-like_sf"/>
</dbReference>
<dbReference type="InterPro" id="IPR043429">
    <property type="entry name" value="ArtM/GltK/GlnP/TcyL/YhdX-like"/>
</dbReference>
<evidence type="ECO:0000256" key="6">
    <source>
        <dbReference type="ARBA" id="ARBA00022989"/>
    </source>
</evidence>
<dbReference type="CDD" id="cd06261">
    <property type="entry name" value="TM_PBP2"/>
    <property type="match status" value="1"/>
</dbReference>
<keyword evidence="7 8" id="KW-0472">Membrane</keyword>
<dbReference type="EMBL" id="JAQZSM010000004">
    <property type="protein sequence ID" value="MDD7970619.1"/>
    <property type="molecule type" value="Genomic_DNA"/>
</dbReference>
<feature type="domain" description="ABC transmembrane type-1" evidence="9">
    <location>
        <begin position="182"/>
        <end position="371"/>
    </location>
</feature>
<feature type="transmembrane region" description="Helical" evidence="8">
    <location>
        <begin position="147"/>
        <end position="167"/>
    </location>
</feature>
<evidence type="ECO:0000256" key="8">
    <source>
        <dbReference type="RuleBase" id="RU363032"/>
    </source>
</evidence>
<evidence type="ECO:0000256" key="2">
    <source>
        <dbReference type="ARBA" id="ARBA00010072"/>
    </source>
</evidence>
<evidence type="ECO:0000259" key="9">
    <source>
        <dbReference type="PROSITE" id="PS50928"/>
    </source>
</evidence>
<dbReference type="Pfam" id="PF00528">
    <property type="entry name" value="BPD_transp_1"/>
    <property type="match status" value="1"/>
</dbReference>
<feature type="transmembrane region" description="Helical" evidence="8">
    <location>
        <begin position="358"/>
        <end position="377"/>
    </location>
</feature>
<evidence type="ECO:0000256" key="7">
    <source>
        <dbReference type="ARBA" id="ARBA00023136"/>
    </source>
</evidence>
<feature type="transmembrane region" description="Helical" evidence="8">
    <location>
        <begin position="298"/>
        <end position="322"/>
    </location>
</feature>
<evidence type="ECO:0000313" key="11">
    <source>
        <dbReference type="Proteomes" id="UP001431784"/>
    </source>
</evidence>
<dbReference type="Proteomes" id="UP001431784">
    <property type="component" value="Unassembled WGS sequence"/>
</dbReference>
<comment type="similarity">
    <text evidence="2">Belongs to the binding-protein-dependent transport system permease family. HisMQ subfamily.</text>
</comment>
<feature type="transmembrane region" description="Helical" evidence="8">
    <location>
        <begin position="179"/>
        <end position="203"/>
    </location>
</feature>
<feature type="transmembrane region" description="Helical" evidence="8">
    <location>
        <begin position="121"/>
        <end position="140"/>
    </location>
</feature>
<dbReference type="NCBIfam" id="TIGR01726">
    <property type="entry name" value="HEQRo_perm_3TM"/>
    <property type="match status" value="1"/>
</dbReference>
<gene>
    <name evidence="10" type="ORF">PUT78_05870</name>
</gene>
<reference evidence="10" key="1">
    <citation type="submission" date="2023-02" db="EMBL/GenBank/DDBJ databases">
        <title>Description of Roseinatronobacter alkalisoli sp. nov., an alkaliphilic bacerium isolated from soda soil.</title>
        <authorList>
            <person name="Wei W."/>
        </authorList>
    </citation>
    <scope>NUCLEOTIDE SEQUENCE</scope>
    <source>
        <strain evidence="10">HJB301</strain>
    </source>
</reference>
<comment type="subcellular location">
    <subcellularLocation>
        <location evidence="1">Cell inner membrane</location>
        <topology evidence="1">Multi-pass membrane protein</topology>
    </subcellularLocation>
    <subcellularLocation>
        <location evidence="8">Cell membrane</location>
        <topology evidence="8">Multi-pass membrane protein</topology>
    </subcellularLocation>
</comment>
<keyword evidence="3 8" id="KW-0813">Transport</keyword>
<sequence length="391" mass="43087">MTDRMLSATADHPDANAVIRERAGILPPAPAQGRLPPRTHSGPVDWIHRNLFPDWRQGLLTIVVLYLLYLSMPGLYNWAIGNATWVGDRADCVANGGACWAFVNARWGQFMYGFYPVAERWRVDLTFALLIVSVAPMLFPAIPGKRWFLAFSLLVYPVIAFFLLYGGVLGLPVVETARWGGFMLTLVVAISGMVGSLPLGILLALGRRSKMTVIRLFCTTFIELFRAVPLITVLFMASVMLPLFMPQGFTLDKLLRALIGVALFNGALMAEVIRGGLQAIPRGQYEAATAAGMGYWRMMIFVILPQALRIVIPGIVNTYVAIIKDTTLVLIIGLFDLLGIVQAGIADSNWLSASVTKTGYVFAGMGFWVLCFGLSRYSMYLERRLNTGHNT</sequence>
<organism evidence="10 11">
    <name type="scientific">Roseinatronobacter alkalisoli</name>
    <dbReference type="NCBI Taxonomy" id="3028235"/>
    <lineage>
        <taxon>Bacteria</taxon>
        <taxon>Pseudomonadati</taxon>
        <taxon>Pseudomonadota</taxon>
        <taxon>Alphaproteobacteria</taxon>
        <taxon>Rhodobacterales</taxon>
        <taxon>Paracoccaceae</taxon>
        <taxon>Roseinatronobacter</taxon>
    </lineage>
</organism>
<protein>
    <submittedName>
        <fullName evidence="10">Amino acid ABC transporter permease</fullName>
    </submittedName>
</protein>
<accession>A0ABT5T673</accession>
<evidence type="ECO:0000256" key="1">
    <source>
        <dbReference type="ARBA" id="ARBA00004429"/>
    </source>
</evidence>
<evidence type="ECO:0000313" key="10">
    <source>
        <dbReference type="EMBL" id="MDD7970619.1"/>
    </source>
</evidence>
<comment type="caution">
    <text evidence="10">The sequence shown here is derived from an EMBL/GenBank/DDBJ whole genome shotgun (WGS) entry which is preliminary data.</text>
</comment>
<keyword evidence="11" id="KW-1185">Reference proteome</keyword>
<dbReference type="SUPFAM" id="SSF161098">
    <property type="entry name" value="MetI-like"/>
    <property type="match status" value="1"/>
</dbReference>
<feature type="transmembrane region" description="Helical" evidence="8">
    <location>
        <begin position="224"/>
        <end position="245"/>
    </location>
</feature>
<keyword evidence="6 8" id="KW-1133">Transmembrane helix</keyword>
<dbReference type="InterPro" id="IPR010065">
    <property type="entry name" value="AA_ABC_transptr_permease_3TM"/>
</dbReference>
<evidence type="ECO:0000256" key="3">
    <source>
        <dbReference type="ARBA" id="ARBA00022448"/>
    </source>
</evidence>
<proteinExistence type="inferred from homology"/>
<dbReference type="InterPro" id="IPR000515">
    <property type="entry name" value="MetI-like"/>
</dbReference>
<feature type="transmembrane region" description="Helical" evidence="8">
    <location>
        <begin position="59"/>
        <end position="79"/>
    </location>
</feature>
<dbReference type="PANTHER" id="PTHR30614">
    <property type="entry name" value="MEMBRANE COMPONENT OF AMINO ACID ABC TRANSPORTER"/>
    <property type="match status" value="1"/>
</dbReference>
<dbReference type="Gene3D" id="1.10.3720.10">
    <property type="entry name" value="MetI-like"/>
    <property type="match status" value="1"/>
</dbReference>
<keyword evidence="4" id="KW-1003">Cell membrane</keyword>
<name>A0ABT5T673_9RHOB</name>